<organism evidence="7 8">
    <name type="scientific">Protopolystoma xenopodis</name>
    <dbReference type="NCBI Taxonomy" id="117903"/>
    <lineage>
        <taxon>Eukaryota</taxon>
        <taxon>Metazoa</taxon>
        <taxon>Spiralia</taxon>
        <taxon>Lophotrochozoa</taxon>
        <taxon>Platyhelminthes</taxon>
        <taxon>Monogenea</taxon>
        <taxon>Polyopisthocotylea</taxon>
        <taxon>Polystomatidea</taxon>
        <taxon>Polystomatidae</taxon>
        <taxon>Protopolystoma</taxon>
    </lineage>
</organism>
<dbReference type="InterPro" id="IPR052294">
    <property type="entry name" value="VSX_homeobox_regulators"/>
</dbReference>
<protein>
    <recommendedName>
        <fullName evidence="6">CVC domain-containing protein</fullName>
    </recommendedName>
</protein>
<dbReference type="InterPro" id="IPR023339">
    <property type="entry name" value="CVC"/>
</dbReference>
<dbReference type="InterPro" id="IPR009057">
    <property type="entry name" value="Homeodomain-like_sf"/>
</dbReference>
<dbReference type="InterPro" id="IPR001356">
    <property type="entry name" value="HD"/>
</dbReference>
<evidence type="ECO:0000256" key="2">
    <source>
        <dbReference type="ARBA" id="ARBA00005733"/>
    </source>
</evidence>
<evidence type="ECO:0000259" key="6">
    <source>
        <dbReference type="PROSITE" id="PS51496"/>
    </source>
</evidence>
<evidence type="ECO:0000313" key="7">
    <source>
        <dbReference type="EMBL" id="VEL14955.1"/>
    </source>
</evidence>
<dbReference type="GO" id="GO:1990837">
    <property type="term" value="F:sequence-specific double-stranded DNA binding"/>
    <property type="evidence" value="ECO:0007669"/>
    <property type="project" value="TreeGrafter"/>
</dbReference>
<dbReference type="GO" id="GO:0006357">
    <property type="term" value="P:regulation of transcription by RNA polymerase II"/>
    <property type="evidence" value="ECO:0007669"/>
    <property type="project" value="TreeGrafter"/>
</dbReference>
<sequence>MLSQKVFSSRADWTVVSTSPRSYQHPQRDSNHVNAACELDTLTTRPYFHERPFLGHMAGVNFKEGQAFAIAYSLVWFQNRRAKWRKTEKTWGKSSIMAEYGLYGAMVRHSLPLPETILETAVNGVERSCAPWLLSKSEMDGTLKNSVMFACIYT</sequence>
<dbReference type="Gene3D" id="1.10.10.60">
    <property type="entry name" value="Homeodomain-like"/>
    <property type="match status" value="1"/>
</dbReference>
<evidence type="ECO:0000313" key="8">
    <source>
        <dbReference type="Proteomes" id="UP000784294"/>
    </source>
</evidence>
<dbReference type="AlphaFoldDB" id="A0A448WLS9"/>
<keyword evidence="4" id="KW-0805">Transcription regulation</keyword>
<dbReference type="PROSITE" id="PS51496">
    <property type="entry name" value="CVC"/>
    <property type="match status" value="1"/>
</dbReference>
<dbReference type="PANTHER" id="PTHR46892:SF3">
    <property type="entry name" value="VISUAL SYSTEM HOMEOBOX 2"/>
    <property type="match status" value="1"/>
</dbReference>
<dbReference type="EMBL" id="CAAALY010022893">
    <property type="protein sequence ID" value="VEL14955.1"/>
    <property type="molecule type" value="Genomic_DNA"/>
</dbReference>
<feature type="domain" description="CVC" evidence="6">
    <location>
        <begin position="89"/>
        <end position="148"/>
    </location>
</feature>
<keyword evidence="3" id="KW-0217">Developmental protein</keyword>
<dbReference type="CDD" id="cd00086">
    <property type="entry name" value="homeodomain"/>
    <property type="match status" value="1"/>
</dbReference>
<reference evidence="7" key="1">
    <citation type="submission" date="2018-11" db="EMBL/GenBank/DDBJ databases">
        <authorList>
            <consortium name="Pathogen Informatics"/>
        </authorList>
    </citation>
    <scope>NUCLEOTIDE SEQUENCE</scope>
</reference>
<dbReference type="Proteomes" id="UP000784294">
    <property type="component" value="Unassembled WGS sequence"/>
</dbReference>
<gene>
    <name evidence="7" type="ORF">PXEA_LOCUS8395</name>
</gene>
<comment type="subcellular location">
    <subcellularLocation>
        <location evidence="1">Nucleus</location>
    </subcellularLocation>
</comment>
<evidence type="ECO:0000256" key="1">
    <source>
        <dbReference type="ARBA" id="ARBA00004123"/>
    </source>
</evidence>
<dbReference type="GO" id="GO:0005634">
    <property type="term" value="C:nucleus"/>
    <property type="evidence" value="ECO:0007669"/>
    <property type="project" value="UniProtKB-SubCell"/>
</dbReference>
<keyword evidence="5" id="KW-0804">Transcription</keyword>
<evidence type="ECO:0000256" key="4">
    <source>
        <dbReference type="ARBA" id="ARBA00023015"/>
    </source>
</evidence>
<dbReference type="OrthoDB" id="6159439at2759"/>
<evidence type="ECO:0000256" key="5">
    <source>
        <dbReference type="ARBA" id="ARBA00023163"/>
    </source>
</evidence>
<dbReference type="PANTHER" id="PTHR46892">
    <property type="entry name" value="VISUAL SYSTEM HOMEOBOX 2"/>
    <property type="match status" value="1"/>
</dbReference>
<evidence type="ECO:0000256" key="3">
    <source>
        <dbReference type="ARBA" id="ARBA00022473"/>
    </source>
</evidence>
<accession>A0A448WLS9</accession>
<proteinExistence type="inferred from homology"/>
<keyword evidence="8" id="KW-1185">Reference proteome</keyword>
<dbReference type="SUPFAM" id="SSF46689">
    <property type="entry name" value="Homeodomain-like"/>
    <property type="match status" value="1"/>
</dbReference>
<name>A0A448WLS9_9PLAT</name>
<comment type="similarity">
    <text evidence="2">Belongs to the paired homeobox family.</text>
</comment>
<comment type="caution">
    <text evidence="7">The sequence shown here is derived from an EMBL/GenBank/DDBJ whole genome shotgun (WGS) entry which is preliminary data.</text>
</comment>